<accession>A0AAV6H358</accession>
<gene>
    <name evidence="2" type="ORF">AALO_G00072640</name>
</gene>
<feature type="region of interest" description="Disordered" evidence="1">
    <location>
        <begin position="52"/>
        <end position="118"/>
    </location>
</feature>
<evidence type="ECO:0000313" key="3">
    <source>
        <dbReference type="Proteomes" id="UP000823561"/>
    </source>
</evidence>
<dbReference type="AlphaFoldDB" id="A0AAV6H358"/>
<comment type="caution">
    <text evidence="2">The sequence shown here is derived from an EMBL/GenBank/DDBJ whole genome shotgun (WGS) entry which is preliminary data.</text>
</comment>
<proteinExistence type="predicted"/>
<evidence type="ECO:0000313" key="2">
    <source>
        <dbReference type="EMBL" id="KAG5281474.1"/>
    </source>
</evidence>
<sequence>MTPTLLSSPETTEESQRLRPDAEFRNRRAQRRNTSVDESYEWDAVEQCMDPDVLGGLKGEQGPARGGRGQEPIRDPCSLTGLPRTQDSKELGRSVVANDSSLSLISPECSEEGAEEAC</sequence>
<name>A0AAV6H358_9TELE</name>
<feature type="compositionally biased region" description="Acidic residues" evidence="1">
    <location>
        <begin position="109"/>
        <end position="118"/>
    </location>
</feature>
<feature type="compositionally biased region" description="Polar residues" evidence="1">
    <location>
        <begin position="1"/>
        <end position="10"/>
    </location>
</feature>
<organism evidence="2 3">
    <name type="scientific">Alosa alosa</name>
    <name type="common">allis shad</name>
    <dbReference type="NCBI Taxonomy" id="278164"/>
    <lineage>
        <taxon>Eukaryota</taxon>
        <taxon>Metazoa</taxon>
        <taxon>Chordata</taxon>
        <taxon>Craniata</taxon>
        <taxon>Vertebrata</taxon>
        <taxon>Euteleostomi</taxon>
        <taxon>Actinopterygii</taxon>
        <taxon>Neopterygii</taxon>
        <taxon>Teleostei</taxon>
        <taxon>Clupei</taxon>
        <taxon>Clupeiformes</taxon>
        <taxon>Clupeoidei</taxon>
        <taxon>Clupeidae</taxon>
        <taxon>Alosa</taxon>
    </lineage>
</organism>
<dbReference type="Proteomes" id="UP000823561">
    <property type="component" value="Chromosome 5"/>
</dbReference>
<feature type="compositionally biased region" description="Gly residues" evidence="1">
    <location>
        <begin position="56"/>
        <end position="69"/>
    </location>
</feature>
<feature type="region of interest" description="Disordered" evidence="1">
    <location>
        <begin position="1"/>
        <end position="38"/>
    </location>
</feature>
<protein>
    <submittedName>
        <fullName evidence="2">Uncharacterized protein</fullName>
    </submittedName>
</protein>
<keyword evidence="3" id="KW-1185">Reference proteome</keyword>
<evidence type="ECO:0000256" key="1">
    <source>
        <dbReference type="SAM" id="MobiDB-lite"/>
    </source>
</evidence>
<feature type="compositionally biased region" description="Basic and acidic residues" evidence="1">
    <location>
        <begin position="14"/>
        <end position="26"/>
    </location>
</feature>
<reference evidence="2" key="1">
    <citation type="submission" date="2020-10" db="EMBL/GenBank/DDBJ databases">
        <title>Chromosome-scale genome assembly of the Allis shad, Alosa alosa.</title>
        <authorList>
            <person name="Margot Z."/>
            <person name="Christophe K."/>
            <person name="Cabau C."/>
            <person name="Louis A."/>
            <person name="Berthelot C."/>
            <person name="Parey E."/>
            <person name="Roest Crollius H."/>
            <person name="Montfort J."/>
            <person name="Robinson-Rechavi M."/>
            <person name="Bucao C."/>
            <person name="Bouchez O."/>
            <person name="Gislard M."/>
            <person name="Lluch J."/>
            <person name="Milhes M."/>
            <person name="Lampietro C."/>
            <person name="Lopez Roques C."/>
            <person name="Donnadieu C."/>
            <person name="Braasch I."/>
            <person name="Desvignes T."/>
            <person name="Postlethwait J."/>
            <person name="Bobe J."/>
            <person name="Guiguen Y."/>
        </authorList>
    </citation>
    <scope>NUCLEOTIDE SEQUENCE</scope>
    <source>
        <strain evidence="2">M-15738</strain>
        <tissue evidence="2">Blood</tissue>
    </source>
</reference>
<dbReference type="EMBL" id="JADWDJ010000005">
    <property type="protein sequence ID" value="KAG5281474.1"/>
    <property type="molecule type" value="Genomic_DNA"/>
</dbReference>